<gene>
    <name evidence="3" type="ORF">STAS_13944</name>
</gene>
<dbReference type="Proteomes" id="UP000325081">
    <property type="component" value="Unassembled WGS sequence"/>
</dbReference>
<dbReference type="AlphaFoldDB" id="A0A5A7PZI0"/>
<accession>A0A5A7PZI0</accession>
<dbReference type="EMBL" id="BKCP01005394">
    <property type="protein sequence ID" value="GER37527.1"/>
    <property type="molecule type" value="Genomic_DNA"/>
</dbReference>
<keyword evidence="2" id="KW-0732">Signal</keyword>
<feature type="signal peptide" evidence="2">
    <location>
        <begin position="1"/>
        <end position="26"/>
    </location>
</feature>
<evidence type="ECO:0000256" key="1">
    <source>
        <dbReference type="SAM" id="MobiDB-lite"/>
    </source>
</evidence>
<feature type="chain" id="PRO_5022849829" evidence="2">
    <location>
        <begin position="27"/>
        <end position="133"/>
    </location>
</feature>
<evidence type="ECO:0000313" key="3">
    <source>
        <dbReference type="EMBL" id="GER37527.1"/>
    </source>
</evidence>
<organism evidence="3 4">
    <name type="scientific">Striga asiatica</name>
    <name type="common">Asiatic witchweed</name>
    <name type="synonym">Buchnera asiatica</name>
    <dbReference type="NCBI Taxonomy" id="4170"/>
    <lineage>
        <taxon>Eukaryota</taxon>
        <taxon>Viridiplantae</taxon>
        <taxon>Streptophyta</taxon>
        <taxon>Embryophyta</taxon>
        <taxon>Tracheophyta</taxon>
        <taxon>Spermatophyta</taxon>
        <taxon>Magnoliopsida</taxon>
        <taxon>eudicotyledons</taxon>
        <taxon>Gunneridae</taxon>
        <taxon>Pentapetalae</taxon>
        <taxon>asterids</taxon>
        <taxon>lamiids</taxon>
        <taxon>Lamiales</taxon>
        <taxon>Orobanchaceae</taxon>
        <taxon>Buchnereae</taxon>
        <taxon>Striga</taxon>
    </lineage>
</organism>
<keyword evidence="4" id="KW-1185">Reference proteome</keyword>
<comment type="caution">
    <text evidence="3">The sequence shown here is derived from an EMBL/GenBank/DDBJ whole genome shotgun (WGS) entry which is preliminary data.</text>
</comment>
<proteinExistence type="predicted"/>
<sequence>MSDQKRKKNELLLATLVFLVTGLALGETTSPNKLTAAFTDSNGARVSISPTSTFGEFVSPGDTGRAGELTETGDPTDLGDPNPFCHVLTLKPNIVLFGSENCTPMLPSVALSNEYKIPHMNKTGLEKEARLPK</sequence>
<evidence type="ECO:0000256" key="2">
    <source>
        <dbReference type="SAM" id="SignalP"/>
    </source>
</evidence>
<evidence type="ECO:0000313" key="4">
    <source>
        <dbReference type="Proteomes" id="UP000325081"/>
    </source>
</evidence>
<feature type="region of interest" description="Disordered" evidence="1">
    <location>
        <begin position="51"/>
        <end position="78"/>
    </location>
</feature>
<protein>
    <submittedName>
        <fullName evidence="3">Nuclear pore membrane glycoprotein 210</fullName>
    </submittedName>
</protein>
<name>A0A5A7PZI0_STRAF</name>
<reference evidence="4" key="1">
    <citation type="journal article" date="2019" name="Curr. Biol.">
        <title>Genome Sequence of Striga asiatica Provides Insight into the Evolution of Plant Parasitism.</title>
        <authorList>
            <person name="Yoshida S."/>
            <person name="Kim S."/>
            <person name="Wafula E.K."/>
            <person name="Tanskanen J."/>
            <person name="Kim Y.M."/>
            <person name="Honaas L."/>
            <person name="Yang Z."/>
            <person name="Spallek T."/>
            <person name="Conn C.E."/>
            <person name="Ichihashi Y."/>
            <person name="Cheong K."/>
            <person name="Cui S."/>
            <person name="Der J.P."/>
            <person name="Gundlach H."/>
            <person name="Jiao Y."/>
            <person name="Hori C."/>
            <person name="Ishida J.K."/>
            <person name="Kasahara H."/>
            <person name="Kiba T."/>
            <person name="Kim M.S."/>
            <person name="Koo N."/>
            <person name="Laohavisit A."/>
            <person name="Lee Y.H."/>
            <person name="Lumba S."/>
            <person name="McCourt P."/>
            <person name="Mortimer J.C."/>
            <person name="Mutuku J.M."/>
            <person name="Nomura T."/>
            <person name="Sasaki-Sekimoto Y."/>
            <person name="Seto Y."/>
            <person name="Wang Y."/>
            <person name="Wakatake T."/>
            <person name="Sakakibara H."/>
            <person name="Demura T."/>
            <person name="Yamaguchi S."/>
            <person name="Yoneyama K."/>
            <person name="Manabe R.I."/>
            <person name="Nelson D.C."/>
            <person name="Schulman A.H."/>
            <person name="Timko M.P."/>
            <person name="dePamphilis C.W."/>
            <person name="Choi D."/>
            <person name="Shirasu K."/>
        </authorList>
    </citation>
    <scope>NUCLEOTIDE SEQUENCE [LARGE SCALE GENOMIC DNA]</scope>
    <source>
        <strain evidence="4">cv. UVA1</strain>
    </source>
</reference>